<evidence type="ECO:0000313" key="2">
    <source>
        <dbReference type="EMBL" id="EMR12020.1"/>
    </source>
</evidence>
<dbReference type="SMART" id="SM00471">
    <property type="entry name" value="HDc"/>
    <property type="match status" value="1"/>
</dbReference>
<gene>
    <name evidence="2" type="ORF">MPL1_12523</name>
</gene>
<dbReference type="Pfam" id="PF08668">
    <property type="entry name" value="HDOD"/>
    <property type="match status" value="1"/>
</dbReference>
<protein>
    <submittedName>
        <fullName evidence="2">Signal transduction protein</fullName>
    </submittedName>
</protein>
<sequence>MSEQEILYNTIVRELEQGKLVLPTLPEVAFKVREVAKNPDASTAELADVITTDAALSARLIKVANSPLYRGRVPIESVHMAVGRLGQDMVRNMVTTLVMEQLFKAKSPKLEKRLRELWKHSTEVAALSRVIASKQKDILPDEALLAGLIHDIGVMPILMKAQDHPEMLEDRKKLDTLISNLHGKIGEAILKKWEFPANLIAVAAEHENLNRNSGPNGPDLVDVVQAANLQSYFNTDKALDPSTRHKVLAFEKLGIDTGISVAELDENSAEYAEALALFENM</sequence>
<organism evidence="2 3">
    <name type="scientific">Methylophaga lonarensis MPL</name>
    <dbReference type="NCBI Taxonomy" id="1286106"/>
    <lineage>
        <taxon>Bacteria</taxon>
        <taxon>Pseudomonadati</taxon>
        <taxon>Pseudomonadota</taxon>
        <taxon>Gammaproteobacteria</taxon>
        <taxon>Thiotrichales</taxon>
        <taxon>Piscirickettsiaceae</taxon>
        <taxon>Methylophaga</taxon>
    </lineage>
</organism>
<dbReference type="InterPro" id="IPR013976">
    <property type="entry name" value="HDOD"/>
</dbReference>
<dbReference type="PANTHER" id="PTHR33525:SF3">
    <property type="entry name" value="RIBONUCLEASE Y"/>
    <property type="match status" value="1"/>
</dbReference>
<dbReference type="Proteomes" id="UP000012019">
    <property type="component" value="Unassembled WGS sequence"/>
</dbReference>
<dbReference type="Gene3D" id="1.10.3210.10">
    <property type="entry name" value="Hypothetical protein af1432"/>
    <property type="match status" value="1"/>
</dbReference>
<dbReference type="OrthoDB" id="598113at2"/>
<dbReference type="STRING" id="1286106.MPL1_12523"/>
<dbReference type="CDD" id="cd00077">
    <property type="entry name" value="HDc"/>
    <property type="match status" value="1"/>
</dbReference>
<dbReference type="PANTHER" id="PTHR33525">
    <property type="match status" value="1"/>
</dbReference>
<dbReference type="InterPro" id="IPR003607">
    <property type="entry name" value="HD/PDEase_dom"/>
</dbReference>
<dbReference type="InterPro" id="IPR006675">
    <property type="entry name" value="HDIG_dom"/>
</dbReference>
<dbReference type="RefSeq" id="WP_009727445.1">
    <property type="nucleotide sequence ID" value="NZ_APHR01000077.1"/>
</dbReference>
<dbReference type="SUPFAM" id="SSF109604">
    <property type="entry name" value="HD-domain/PDEase-like"/>
    <property type="match status" value="1"/>
</dbReference>
<dbReference type="InterPro" id="IPR052340">
    <property type="entry name" value="RNase_Y/CdgJ"/>
</dbReference>
<dbReference type="eggNOG" id="COG1639">
    <property type="taxonomic scope" value="Bacteria"/>
</dbReference>
<dbReference type="AlphaFoldDB" id="M7PDP0"/>
<evidence type="ECO:0000259" key="1">
    <source>
        <dbReference type="PROSITE" id="PS51833"/>
    </source>
</evidence>
<name>M7PDP0_9GAMM</name>
<keyword evidence="3" id="KW-1185">Reference proteome</keyword>
<comment type="caution">
    <text evidence="2">The sequence shown here is derived from an EMBL/GenBank/DDBJ whole genome shotgun (WGS) entry which is preliminary data.</text>
</comment>
<evidence type="ECO:0000313" key="3">
    <source>
        <dbReference type="Proteomes" id="UP000012019"/>
    </source>
</evidence>
<proteinExistence type="predicted"/>
<dbReference type="NCBIfam" id="TIGR00277">
    <property type="entry name" value="HDIG"/>
    <property type="match status" value="1"/>
</dbReference>
<feature type="domain" description="HDOD" evidence="1">
    <location>
        <begin position="22"/>
        <end position="209"/>
    </location>
</feature>
<reference evidence="2 3" key="1">
    <citation type="journal article" date="2013" name="Genome Announc.">
        <title>Draft Genome Sequence of Methylophaga lonarensis MPLT, a Haloalkaliphilic (Non-Methane-Utilizing) Methylotroph.</title>
        <authorList>
            <person name="Shetty S.A."/>
            <person name="Marathe N.P."/>
            <person name="Munot H."/>
            <person name="Antony C.P."/>
            <person name="Dhotre D.P."/>
            <person name="Murrell J.C."/>
            <person name="Shouche Y.S."/>
        </authorList>
    </citation>
    <scope>NUCLEOTIDE SEQUENCE [LARGE SCALE GENOMIC DNA]</scope>
    <source>
        <strain evidence="2 3">MPL</strain>
    </source>
</reference>
<accession>M7PDP0</accession>
<dbReference type="EMBL" id="APHR01000077">
    <property type="protein sequence ID" value="EMR12020.1"/>
    <property type="molecule type" value="Genomic_DNA"/>
</dbReference>
<dbReference type="PATRIC" id="fig|1286106.3.peg.2501"/>
<dbReference type="PROSITE" id="PS51833">
    <property type="entry name" value="HDOD"/>
    <property type="match status" value="1"/>
</dbReference>